<dbReference type="GO" id="GO:0005829">
    <property type="term" value="C:cytosol"/>
    <property type="evidence" value="ECO:0007669"/>
    <property type="project" value="TreeGrafter"/>
</dbReference>
<dbReference type="AlphaFoldDB" id="A0A1T4S7X0"/>
<evidence type="ECO:0000313" key="8">
    <source>
        <dbReference type="Proteomes" id="UP000190135"/>
    </source>
</evidence>
<dbReference type="PANTHER" id="PTHR36204:SF1">
    <property type="entry name" value="N-ACETYLMANNOSAMINE-6-PHOSPHATE 2-EPIMERASE-RELATED"/>
    <property type="match status" value="1"/>
</dbReference>
<dbReference type="EC" id="5.1.3.9" evidence="6"/>
<dbReference type="Gene3D" id="3.20.20.70">
    <property type="entry name" value="Aldolase class I"/>
    <property type="match status" value="1"/>
</dbReference>
<dbReference type="GO" id="GO:0005975">
    <property type="term" value="P:carbohydrate metabolic process"/>
    <property type="evidence" value="ECO:0007669"/>
    <property type="project" value="UniProtKB-UniRule"/>
</dbReference>
<sequence>MDILESLRGRLVVSCQAAETSPLHATQHIVALARAAVQGGAHGVRIEGVRNVEAVRQAVEVPIIGITKIAQTGSDVYITPTLDDVRSIAAVGADIVAFDATSRTRPVPVAEIAREIARLDKISMADISTLEEARQAIAAGANLVGTTLSGYTPYTVDAPAPDFALMSALAAENIPFVAEGRIWEPGEALRALEIGARFVVIGSAITRPDEITRRFADAIAGAAR</sequence>
<organism evidence="7 8">
    <name type="scientific">Consotaella salsifontis</name>
    <dbReference type="NCBI Taxonomy" id="1365950"/>
    <lineage>
        <taxon>Bacteria</taxon>
        <taxon>Pseudomonadati</taxon>
        <taxon>Pseudomonadota</taxon>
        <taxon>Alphaproteobacteria</taxon>
        <taxon>Hyphomicrobiales</taxon>
        <taxon>Aurantimonadaceae</taxon>
        <taxon>Consotaella</taxon>
    </lineage>
</organism>
<proteinExistence type="inferred from homology"/>
<dbReference type="STRING" id="1365950.SAMN05428963_10983"/>
<dbReference type="UniPathway" id="UPA00629">
    <property type="reaction ID" value="UER00682"/>
</dbReference>
<keyword evidence="4 6" id="KW-0413">Isomerase</keyword>
<protein>
    <recommendedName>
        <fullName evidence="6">Putative N-acetylmannosamine-6-phosphate 2-epimerase</fullName>
        <ecNumber evidence="6">5.1.3.9</ecNumber>
    </recommendedName>
    <alternativeName>
        <fullName evidence="6">ManNAc-6-P epimerase</fullName>
    </alternativeName>
</protein>
<comment type="catalytic activity">
    <reaction evidence="1 6">
        <text>an N-acyl-D-glucosamine 6-phosphate = an N-acyl-D-mannosamine 6-phosphate</text>
        <dbReference type="Rhea" id="RHEA:23932"/>
        <dbReference type="ChEBI" id="CHEBI:57599"/>
        <dbReference type="ChEBI" id="CHEBI:57666"/>
        <dbReference type="EC" id="5.1.3.9"/>
    </reaction>
</comment>
<name>A0A1T4S7X0_9HYPH</name>
<evidence type="ECO:0000256" key="3">
    <source>
        <dbReference type="ARBA" id="ARBA00005081"/>
    </source>
</evidence>
<dbReference type="InterPro" id="IPR013785">
    <property type="entry name" value="Aldolase_TIM"/>
</dbReference>
<dbReference type="PANTHER" id="PTHR36204">
    <property type="entry name" value="N-ACETYLMANNOSAMINE-6-PHOSPHATE 2-EPIMERASE-RELATED"/>
    <property type="match status" value="1"/>
</dbReference>
<comment type="function">
    <text evidence="2 6">Converts N-acetylmannosamine-6-phosphate (ManNAc-6-P) to N-acetylglucosamine-6-phosphate (GlcNAc-6-P).</text>
</comment>
<dbReference type="CDD" id="cd04729">
    <property type="entry name" value="NanE"/>
    <property type="match status" value="1"/>
</dbReference>
<dbReference type="NCBIfam" id="NF002231">
    <property type="entry name" value="PRK01130.1"/>
    <property type="match status" value="1"/>
</dbReference>
<accession>A0A1T4S7X0</accession>
<dbReference type="GO" id="GO:0047465">
    <property type="term" value="F:N-acylglucosamine-6-phosphate 2-epimerase activity"/>
    <property type="evidence" value="ECO:0007669"/>
    <property type="project" value="UniProtKB-EC"/>
</dbReference>
<dbReference type="SUPFAM" id="SSF51366">
    <property type="entry name" value="Ribulose-phoshate binding barrel"/>
    <property type="match status" value="1"/>
</dbReference>
<dbReference type="OrthoDB" id="9810372at2"/>
<comment type="similarity">
    <text evidence="6">Belongs to the NanE family.</text>
</comment>
<evidence type="ECO:0000256" key="6">
    <source>
        <dbReference type="HAMAP-Rule" id="MF_01235"/>
    </source>
</evidence>
<evidence type="ECO:0000256" key="5">
    <source>
        <dbReference type="ARBA" id="ARBA00023277"/>
    </source>
</evidence>
<keyword evidence="5 6" id="KW-0119">Carbohydrate metabolism</keyword>
<reference evidence="7 8" key="1">
    <citation type="submission" date="2017-02" db="EMBL/GenBank/DDBJ databases">
        <authorList>
            <person name="Peterson S.W."/>
        </authorList>
    </citation>
    <scope>NUCLEOTIDE SEQUENCE [LARGE SCALE GENOMIC DNA]</scope>
    <source>
        <strain evidence="7 8">USBA 369</strain>
    </source>
</reference>
<dbReference type="Pfam" id="PF04131">
    <property type="entry name" value="NanE"/>
    <property type="match status" value="1"/>
</dbReference>
<dbReference type="HAMAP" id="MF_01235">
    <property type="entry name" value="ManNAc6P_epimer"/>
    <property type="match status" value="1"/>
</dbReference>
<evidence type="ECO:0000313" key="7">
    <source>
        <dbReference type="EMBL" id="SKA24339.1"/>
    </source>
</evidence>
<comment type="pathway">
    <text evidence="3 6">Amino-sugar metabolism; N-acetylneuraminate degradation; D-fructose 6-phosphate from N-acetylneuraminate: step 3/5.</text>
</comment>
<dbReference type="InterPro" id="IPR011060">
    <property type="entry name" value="RibuloseP-bd_barrel"/>
</dbReference>
<evidence type="ECO:0000256" key="2">
    <source>
        <dbReference type="ARBA" id="ARBA00002147"/>
    </source>
</evidence>
<gene>
    <name evidence="6" type="primary">nanE</name>
    <name evidence="7" type="ORF">SAMN05428963_10983</name>
</gene>
<dbReference type="RefSeq" id="WP_078709024.1">
    <property type="nucleotide sequence ID" value="NZ_FUXL01000009.1"/>
</dbReference>
<dbReference type="EMBL" id="FUXL01000009">
    <property type="protein sequence ID" value="SKA24339.1"/>
    <property type="molecule type" value="Genomic_DNA"/>
</dbReference>
<dbReference type="GO" id="GO:0019262">
    <property type="term" value="P:N-acetylneuraminate catabolic process"/>
    <property type="evidence" value="ECO:0007669"/>
    <property type="project" value="UniProtKB-UniRule"/>
</dbReference>
<keyword evidence="8" id="KW-1185">Reference proteome</keyword>
<evidence type="ECO:0000256" key="4">
    <source>
        <dbReference type="ARBA" id="ARBA00023235"/>
    </source>
</evidence>
<evidence type="ECO:0000256" key="1">
    <source>
        <dbReference type="ARBA" id="ARBA00000056"/>
    </source>
</evidence>
<dbReference type="GO" id="GO:0006053">
    <property type="term" value="P:N-acetylmannosamine catabolic process"/>
    <property type="evidence" value="ECO:0007669"/>
    <property type="project" value="TreeGrafter"/>
</dbReference>
<dbReference type="Proteomes" id="UP000190135">
    <property type="component" value="Unassembled WGS sequence"/>
</dbReference>
<dbReference type="InterPro" id="IPR007260">
    <property type="entry name" value="NanE"/>
</dbReference>